<keyword evidence="3" id="KW-0547">Nucleotide-binding</keyword>
<comment type="similarity">
    <text evidence="1">Belongs to the carbohydrate kinase PfkB family.</text>
</comment>
<keyword evidence="2" id="KW-0808">Transferase</keyword>
<dbReference type="OrthoDB" id="124714at2157"/>
<dbReference type="InterPro" id="IPR029056">
    <property type="entry name" value="Ribokinase-like"/>
</dbReference>
<dbReference type="AlphaFoldDB" id="A0A1G7KXQ1"/>
<organism evidence="7 8">
    <name type="scientific">Halorubrum xinjiangense</name>
    <dbReference type="NCBI Taxonomy" id="261291"/>
    <lineage>
        <taxon>Archaea</taxon>
        <taxon>Methanobacteriati</taxon>
        <taxon>Methanobacteriota</taxon>
        <taxon>Stenosarchaea group</taxon>
        <taxon>Halobacteria</taxon>
        <taxon>Halobacteriales</taxon>
        <taxon>Haloferacaceae</taxon>
        <taxon>Halorubrum</taxon>
    </lineage>
</organism>
<evidence type="ECO:0000259" key="6">
    <source>
        <dbReference type="Pfam" id="PF00294"/>
    </source>
</evidence>
<keyword evidence="5" id="KW-0067">ATP-binding</keyword>
<dbReference type="GO" id="GO:0016301">
    <property type="term" value="F:kinase activity"/>
    <property type="evidence" value="ECO:0007669"/>
    <property type="project" value="UniProtKB-KW"/>
</dbReference>
<evidence type="ECO:0000256" key="4">
    <source>
        <dbReference type="ARBA" id="ARBA00022777"/>
    </source>
</evidence>
<dbReference type="SUPFAM" id="SSF53613">
    <property type="entry name" value="Ribokinase-like"/>
    <property type="match status" value="1"/>
</dbReference>
<evidence type="ECO:0000313" key="8">
    <source>
        <dbReference type="Proteomes" id="UP000324020"/>
    </source>
</evidence>
<dbReference type="EMBL" id="FNBO01000004">
    <property type="protein sequence ID" value="SDF41866.1"/>
    <property type="molecule type" value="Genomic_DNA"/>
</dbReference>
<evidence type="ECO:0000256" key="5">
    <source>
        <dbReference type="ARBA" id="ARBA00022840"/>
    </source>
</evidence>
<accession>A0A1G7KXQ1</accession>
<feature type="domain" description="Carbohydrate kinase PfkB" evidence="6">
    <location>
        <begin position="9"/>
        <end position="295"/>
    </location>
</feature>
<gene>
    <name evidence="7" type="ORF">SAMN04488067_104130</name>
</gene>
<reference evidence="7 8" key="1">
    <citation type="submission" date="2016-10" db="EMBL/GenBank/DDBJ databases">
        <authorList>
            <person name="Varghese N."/>
            <person name="Submissions S."/>
        </authorList>
    </citation>
    <scope>NUCLEOTIDE SEQUENCE [LARGE SCALE GENOMIC DNA]</scope>
    <source>
        <strain evidence="7 8">CGMCC 1.3527</strain>
    </source>
</reference>
<dbReference type="Gene3D" id="3.40.1190.20">
    <property type="match status" value="1"/>
</dbReference>
<dbReference type="RefSeq" id="WP_149798235.1">
    <property type="nucleotide sequence ID" value="NZ_FNBO01000004.1"/>
</dbReference>
<keyword evidence="8" id="KW-1185">Reference proteome</keyword>
<evidence type="ECO:0000256" key="1">
    <source>
        <dbReference type="ARBA" id="ARBA00010688"/>
    </source>
</evidence>
<keyword evidence="4 7" id="KW-0418">Kinase</keyword>
<dbReference type="Proteomes" id="UP000324020">
    <property type="component" value="Unassembled WGS sequence"/>
</dbReference>
<dbReference type="GO" id="GO:0005524">
    <property type="term" value="F:ATP binding"/>
    <property type="evidence" value="ECO:0007669"/>
    <property type="project" value="UniProtKB-KW"/>
</dbReference>
<dbReference type="PANTHER" id="PTHR43085">
    <property type="entry name" value="HEXOKINASE FAMILY MEMBER"/>
    <property type="match status" value="1"/>
</dbReference>
<sequence length="316" mass="32009">MTDADRGALVVGDTTVDLYPVGDGSLASGSRFEWHVGGTATNVARWVTGVGCDAAVVTNVGSDIAGEMAASHLDETPVDTEGVTRVDGPSPLTLYVPSDDGDRWDAWVRGSCYGFTPPEDPASLVAPYDWLHLEGVTLPPTVNRSAVSRLAAAAGDEGTKVAFDLNGRTNQWESAAAYRAALGEVLPHCTLVFAGTDDLAVAGVDPTPDGLVGRLPADHSGTAFLTDGASATVGLRLRDGKVVERVTASPPSVSAATTAGAGDAFAGAVLAARRRGRSDLGELAAIGNAAGAAAAATVAPFDPDAAAVVAERLDDS</sequence>
<proteinExistence type="inferred from homology"/>
<dbReference type="InterPro" id="IPR050306">
    <property type="entry name" value="PfkB_Carbo_kinase"/>
</dbReference>
<evidence type="ECO:0000256" key="2">
    <source>
        <dbReference type="ARBA" id="ARBA00022679"/>
    </source>
</evidence>
<evidence type="ECO:0000313" key="7">
    <source>
        <dbReference type="EMBL" id="SDF41866.1"/>
    </source>
</evidence>
<dbReference type="InterPro" id="IPR011611">
    <property type="entry name" value="PfkB_dom"/>
</dbReference>
<name>A0A1G7KXQ1_9EURY</name>
<evidence type="ECO:0000256" key="3">
    <source>
        <dbReference type="ARBA" id="ARBA00022741"/>
    </source>
</evidence>
<dbReference type="Pfam" id="PF00294">
    <property type="entry name" value="PfkB"/>
    <property type="match status" value="1"/>
</dbReference>
<dbReference type="PANTHER" id="PTHR43085:SF1">
    <property type="entry name" value="PSEUDOURIDINE KINASE-RELATED"/>
    <property type="match status" value="1"/>
</dbReference>
<protein>
    <submittedName>
        <fullName evidence="7">PfkB family carbohydrate kinase</fullName>
    </submittedName>
</protein>